<proteinExistence type="inferred from homology"/>
<feature type="transmembrane region" description="Helical" evidence="7">
    <location>
        <begin position="12"/>
        <end position="35"/>
    </location>
</feature>
<dbReference type="eggNOG" id="COG2148">
    <property type="taxonomic scope" value="Bacteria"/>
</dbReference>
<dbReference type="NCBIfam" id="TIGR03025">
    <property type="entry name" value="EPS_sugtrans"/>
    <property type="match status" value="1"/>
</dbReference>
<dbReference type="InterPro" id="IPR017475">
    <property type="entry name" value="EPS_sugar_tfrase"/>
</dbReference>
<evidence type="ECO:0000256" key="5">
    <source>
        <dbReference type="ARBA" id="ARBA00022989"/>
    </source>
</evidence>
<name>D5ETS0_XYLR2</name>
<dbReference type="Proteomes" id="UP000000927">
    <property type="component" value="Chromosome"/>
</dbReference>
<evidence type="ECO:0000259" key="8">
    <source>
        <dbReference type="Pfam" id="PF02397"/>
    </source>
</evidence>
<keyword evidence="5 7" id="KW-1133">Transmembrane helix</keyword>
<dbReference type="HOGENOM" id="CLU_024920_0_1_10"/>
<comment type="subcellular location">
    <subcellularLocation>
        <location evidence="1">Membrane</location>
        <topology evidence="1">Multi-pass membrane protein</topology>
    </subcellularLocation>
</comment>
<dbReference type="KEGG" id="pru:PRU_1729"/>
<dbReference type="GeneID" id="31501279"/>
<keyword evidence="10" id="KW-1185">Reference proteome</keyword>
<organism evidence="9 10">
    <name type="scientific">Xylanibacter ruminicola (strain ATCC 19189 / DSM 19721 / CIP 105475 / JCM 8958 / 23)</name>
    <name type="common">Prevotella ruminicola</name>
    <dbReference type="NCBI Taxonomy" id="264731"/>
    <lineage>
        <taxon>Bacteria</taxon>
        <taxon>Pseudomonadati</taxon>
        <taxon>Bacteroidota</taxon>
        <taxon>Bacteroidia</taxon>
        <taxon>Bacteroidales</taxon>
        <taxon>Prevotellaceae</taxon>
        <taxon>Xylanibacter</taxon>
    </lineage>
</organism>
<evidence type="ECO:0000256" key="4">
    <source>
        <dbReference type="ARBA" id="ARBA00022692"/>
    </source>
</evidence>
<feature type="domain" description="Bacterial sugar transferase" evidence="8">
    <location>
        <begin position="301"/>
        <end position="484"/>
    </location>
</feature>
<dbReference type="Pfam" id="PF02397">
    <property type="entry name" value="Bac_transf"/>
    <property type="match status" value="1"/>
</dbReference>
<dbReference type="RefSeq" id="WP_013064763.1">
    <property type="nucleotide sequence ID" value="NC_014033.1"/>
</dbReference>
<feature type="transmembrane region" description="Helical" evidence="7">
    <location>
        <begin position="105"/>
        <end position="122"/>
    </location>
</feature>
<accession>D5ETS0</accession>
<keyword evidence="3 9" id="KW-0808">Transferase</keyword>
<evidence type="ECO:0000313" key="9">
    <source>
        <dbReference type="EMBL" id="ADE82777.1"/>
    </source>
</evidence>
<dbReference type="PANTHER" id="PTHR30576">
    <property type="entry name" value="COLANIC BIOSYNTHESIS UDP-GLUCOSE LIPID CARRIER TRANSFERASE"/>
    <property type="match status" value="1"/>
</dbReference>
<dbReference type="GO" id="GO:0016780">
    <property type="term" value="F:phosphotransferase activity, for other substituted phosphate groups"/>
    <property type="evidence" value="ECO:0007669"/>
    <property type="project" value="TreeGrafter"/>
</dbReference>
<evidence type="ECO:0000256" key="3">
    <source>
        <dbReference type="ARBA" id="ARBA00022679"/>
    </source>
</evidence>
<gene>
    <name evidence="9" type="ordered locus">PRU_1729</name>
</gene>
<comment type="similarity">
    <text evidence="2">Belongs to the bacterial sugar transferase family.</text>
</comment>
<protein>
    <submittedName>
        <fullName evidence="9">Bacterial sugar transferase family protein</fullName>
    </submittedName>
</protein>
<dbReference type="PANTHER" id="PTHR30576:SF0">
    <property type="entry name" value="UNDECAPRENYL-PHOSPHATE N-ACETYLGALACTOSAMINYL 1-PHOSPHATE TRANSFERASE-RELATED"/>
    <property type="match status" value="1"/>
</dbReference>
<dbReference type="STRING" id="264731.PRU_1729"/>
<reference evidence="9 10" key="1">
    <citation type="journal article" date="2010" name="Microb. Ecol.">
        <title>Comparative genome analysis of Prevotella ruminicola and Prevotella bryantii: insights into their environmental niche.</title>
        <authorList>
            <consortium name="North American Consortium for Rumen Bacteria"/>
            <person name="Purushe J."/>
            <person name="Fouts D.E."/>
            <person name="Morrison M."/>
            <person name="White B.A."/>
            <person name="Mackie R.I."/>
            <person name="Coutinho P.M."/>
            <person name="Henrissat B."/>
            <person name="Nelson K.E."/>
        </authorList>
    </citation>
    <scope>NUCLEOTIDE SEQUENCE [LARGE SCALE GENOMIC DNA]</scope>
    <source>
        <strain evidence="10">ATCC 19189 / JCM 8958 / 23</strain>
    </source>
</reference>
<dbReference type="Pfam" id="PF13727">
    <property type="entry name" value="CoA_binding_3"/>
    <property type="match status" value="1"/>
</dbReference>
<dbReference type="GO" id="GO:0016020">
    <property type="term" value="C:membrane"/>
    <property type="evidence" value="ECO:0007669"/>
    <property type="project" value="UniProtKB-SubCell"/>
</dbReference>
<sequence length="491" mass="57647">MRSNNQSNELIKWLVIIGDFVLLNAIILAGAWHSWRVEHWPDRGLEIFILVNNIALILSQLRYCTIIHQRLVSSGDVVQRTVGLSALQCVLAFVLVRVFDYHLPVGWLQFWLGTAFFVCLLFKRFAERWFVKLYRQAGRNTRIVTLVGNDPELVNLYRKLISDQTMGYKVLGYYADEPLGDWTHSHKKDSGIEADENAAVEEDKNKTLTHLGTLQDFMRLMKENPEELKLGDEMYVSLSRRDRDIIKRISRFCDHKVIRFYYVPVSVEYIGLNLKREMLDDMEVFTTYENPLENICNRAVKRLFDIVCSLVFLIPTALMFPFIWLIIKIQSPGPLFFKQARTGIDGKTFMMLKFRSMHVNKDADRLQATKNDPRKFPFGNFMRKTNIDELPQFLNVLKGDMSFVGPRPHMLAHTEQYSALIDKYMVRHFVKPGLTGWAQVTGFRGETKELWQMEGRVKRDIWYMEHWSIWLDIRIIWLTAKTIFIHDKNAY</sequence>
<feature type="transmembrane region" description="Helical" evidence="7">
    <location>
        <begin position="77"/>
        <end position="99"/>
    </location>
</feature>
<evidence type="ECO:0000256" key="7">
    <source>
        <dbReference type="SAM" id="Phobius"/>
    </source>
</evidence>
<keyword evidence="6 7" id="KW-0472">Membrane</keyword>
<dbReference type="AlphaFoldDB" id="D5ETS0"/>
<evidence type="ECO:0000256" key="2">
    <source>
        <dbReference type="ARBA" id="ARBA00006464"/>
    </source>
</evidence>
<feature type="transmembrane region" description="Helical" evidence="7">
    <location>
        <begin position="303"/>
        <end position="327"/>
    </location>
</feature>
<feature type="transmembrane region" description="Helical" evidence="7">
    <location>
        <begin position="47"/>
        <end position="65"/>
    </location>
</feature>
<dbReference type="InterPro" id="IPR003362">
    <property type="entry name" value="Bact_transf"/>
</dbReference>
<keyword evidence="4 7" id="KW-0812">Transmembrane</keyword>
<evidence type="ECO:0000256" key="6">
    <source>
        <dbReference type="ARBA" id="ARBA00023136"/>
    </source>
</evidence>
<evidence type="ECO:0000256" key="1">
    <source>
        <dbReference type="ARBA" id="ARBA00004141"/>
    </source>
</evidence>
<evidence type="ECO:0000313" key="10">
    <source>
        <dbReference type="Proteomes" id="UP000000927"/>
    </source>
</evidence>
<dbReference type="EMBL" id="CP002006">
    <property type="protein sequence ID" value="ADE82777.1"/>
    <property type="molecule type" value="Genomic_DNA"/>
</dbReference>